<dbReference type="InterPro" id="IPR036390">
    <property type="entry name" value="WH_DNA-bd_sf"/>
</dbReference>
<dbReference type="FunFam" id="1.10.10.10:FF:000001">
    <property type="entry name" value="LysR family transcriptional regulator"/>
    <property type="match status" value="1"/>
</dbReference>
<dbReference type="Pfam" id="PF03466">
    <property type="entry name" value="LysR_substrate"/>
    <property type="match status" value="1"/>
</dbReference>
<dbReference type="PANTHER" id="PTHR30419">
    <property type="entry name" value="HTH-TYPE TRANSCRIPTIONAL REGULATOR YBHD"/>
    <property type="match status" value="1"/>
</dbReference>
<evidence type="ECO:0000256" key="2">
    <source>
        <dbReference type="ARBA" id="ARBA00023015"/>
    </source>
</evidence>
<accession>A0A0M0GH39</accession>
<dbReference type="Proteomes" id="UP000037109">
    <property type="component" value="Unassembled WGS sequence"/>
</dbReference>
<reference evidence="7" key="1">
    <citation type="submission" date="2015-07" db="EMBL/GenBank/DDBJ databases">
        <title>Fjat-10036 dsm4.</title>
        <authorList>
            <person name="Liu B."/>
            <person name="Wang J."/>
            <person name="Zhu Y."/>
            <person name="Liu G."/>
            <person name="Chen Q."/>
            <person name="Chen Z."/>
            <person name="Lan J."/>
            <person name="Che J."/>
            <person name="Ge C."/>
            <person name="Shi H."/>
            <person name="Pan Z."/>
            <person name="Liu X."/>
        </authorList>
    </citation>
    <scope>NUCLEOTIDE SEQUENCE [LARGE SCALE GENOMIC DNA]</scope>
    <source>
        <strain evidence="7">DSM 4</strain>
    </source>
</reference>
<dbReference type="GO" id="GO:0005829">
    <property type="term" value="C:cytosol"/>
    <property type="evidence" value="ECO:0007669"/>
    <property type="project" value="TreeGrafter"/>
</dbReference>
<dbReference type="InterPro" id="IPR050950">
    <property type="entry name" value="HTH-type_LysR_regulators"/>
</dbReference>
<proteinExistence type="inferred from homology"/>
<evidence type="ECO:0000259" key="5">
    <source>
        <dbReference type="PROSITE" id="PS50931"/>
    </source>
</evidence>
<dbReference type="PRINTS" id="PR00039">
    <property type="entry name" value="HTHLYSR"/>
</dbReference>
<dbReference type="InterPro" id="IPR005119">
    <property type="entry name" value="LysR_subst-bd"/>
</dbReference>
<dbReference type="AlphaFoldDB" id="A0A0M0GH39"/>
<sequence>MDIRHLEYFAEVAQHLSFTKASQTLHVTQPSISKAIKNLEGELGVPLFYRSSKQLELTDAGKAVLINAKKVLDAFHNLTSELTDLTELKSGEIKIGIPPIVGAAFFSKLISQYKEKFPLIEIKLTEVGTKKIKKGVDDGTLDIGLICTVPAHGSSFEIINVLKDPLMLIVHREHPLASNTEVNFSQLTNEHFILYRKDFTLYDLIIEECSKSGFQPNIVCESSQKDFLLGMVEGKLGITLLPSKICQNINCRDLVVLPISESAVNLELGMIWKKDKYLSFAVREFIACAETYLEEGL</sequence>
<name>A0A0M0GH39_SPOGL</name>
<comment type="similarity">
    <text evidence="1">Belongs to the LysR transcriptional regulatory family.</text>
</comment>
<dbReference type="GO" id="GO:0003677">
    <property type="term" value="F:DNA binding"/>
    <property type="evidence" value="ECO:0007669"/>
    <property type="project" value="UniProtKB-KW"/>
</dbReference>
<dbReference type="PATRIC" id="fig|1459.3.peg.4290"/>
<dbReference type="InterPro" id="IPR000847">
    <property type="entry name" value="LysR_HTH_N"/>
</dbReference>
<dbReference type="PANTHER" id="PTHR30419:SF8">
    <property type="entry name" value="NITROGEN ASSIMILATION TRANSCRIPTIONAL ACTIVATOR-RELATED"/>
    <property type="match status" value="1"/>
</dbReference>
<keyword evidence="2" id="KW-0805">Transcription regulation</keyword>
<keyword evidence="7" id="KW-1185">Reference proteome</keyword>
<dbReference type="Gene3D" id="1.10.10.10">
    <property type="entry name" value="Winged helix-like DNA-binding domain superfamily/Winged helix DNA-binding domain"/>
    <property type="match status" value="1"/>
</dbReference>
<evidence type="ECO:0000256" key="1">
    <source>
        <dbReference type="ARBA" id="ARBA00009437"/>
    </source>
</evidence>
<evidence type="ECO:0000313" key="6">
    <source>
        <dbReference type="EMBL" id="KON88766.1"/>
    </source>
</evidence>
<comment type="caution">
    <text evidence="6">The sequence shown here is derived from an EMBL/GenBank/DDBJ whole genome shotgun (WGS) entry which is preliminary data.</text>
</comment>
<dbReference type="Pfam" id="PF00126">
    <property type="entry name" value="HTH_1"/>
    <property type="match status" value="1"/>
</dbReference>
<dbReference type="SUPFAM" id="SSF46785">
    <property type="entry name" value="Winged helix' DNA-binding domain"/>
    <property type="match status" value="1"/>
</dbReference>
<dbReference type="PROSITE" id="PS50931">
    <property type="entry name" value="HTH_LYSR"/>
    <property type="match status" value="1"/>
</dbReference>
<dbReference type="Gene3D" id="3.40.190.290">
    <property type="match status" value="1"/>
</dbReference>
<organism evidence="6 7">
    <name type="scientific">Sporosarcina globispora</name>
    <name type="common">Bacillus globisporus</name>
    <dbReference type="NCBI Taxonomy" id="1459"/>
    <lineage>
        <taxon>Bacteria</taxon>
        <taxon>Bacillati</taxon>
        <taxon>Bacillota</taxon>
        <taxon>Bacilli</taxon>
        <taxon>Bacillales</taxon>
        <taxon>Caryophanaceae</taxon>
        <taxon>Sporosarcina</taxon>
    </lineage>
</organism>
<keyword evidence="3" id="KW-0238">DNA-binding</keyword>
<dbReference type="EMBL" id="LGUF01000007">
    <property type="protein sequence ID" value="KON88766.1"/>
    <property type="molecule type" value="Genomic_DNA"/>
</dbReference>
<dbReference type="GO" id="GO:0003700">
    <property type="term" value="F:DNA-binding transcription factor activity"/>
    <property type="evidence" value="ECO:0007669"/>
    <property type="project" value="InterPro"/>
</dbReference>
<dbReference type="OrthoDB" id="9803735at2"/>
<gene>
    <name evidence="6" type="ORF">AF332_19490</name>
</gene>
<feature type="domain" description="HTH lysR-type" evidence="5">
    <location>
        <begin position="1"/>
        <end position="58"/>
    </location>
</feature>
<evidence type="ECO:0000256" key="4">
    <source>
        <dbReference type="ARBA" id="ARBA00023163"/>
    </source>
</evidence>
<dbReference type="RefSeq" id="WP_053436145.1">
    <property type="nucleotide sequence ID" value="NZ_LGUF01000007.1"/>
</dbReference>
<dbReference type="SUPFAM" id="SSF53850">
    <property type="entry name" value="Periplasmic binding protein-like II"/>
    <property type="match status" value="1"/>
</dbReference>
<evidence type="ECO:0000256" key="3">
    <source>
        <dbReference type="ARBA" id="ARBA00023125"/>
    </source>
</evidence>
<evidence type="ECO:0000313" key="7">
    <source>
        <dbReference type="Proteomes" id="UP000037109"/>
    </source>
</evidence>
<protein>
    <submittedName>
        <fullName evidence="6">LysR family transcriptional regulator</fullName>
    </submittedName>
</protein>
<dbReference type="CDD" id="cd08438">
    <property type="entry name" value="PBP2_CidR"/>
    <property type="match status" value="1"/>
</dbReference>
<dbReference type="InterPro" id="IPR036388">
    <property type="entry name" value="WH-like_DNA-bd_sf"/>
</dbReference>
<dbReference type="STRING" id="1459.AF332_19490"/>
<keyword evidence="4" id="KW-0804">Transcription</keyword>